<dbReference type="RefSeq" id="XP_067483094.1">
    <property type="nucleotide sequence ID" value="XM_067623884.1"/>
</dbReference>
<organism evidence="1 2">
    <name type="scientific">Aspergillus brasiliensis (strain CBS 101740 / IMI 381727 / IBT 21946)</name>
    <dbReference type="NCBI Taxonomy" id="767769"/>
    <lineage>
        <taxon>Eukaryota</taxon>
        <taxon>Fungi</taxon>
        <taxon>Dikarya</taxon>
        <taxon>Ascomycota</taxon>
        <taxon>Pezizomycotina</taxon>
        <taxon>Eurotiomycetes</taxon>
        <taxon>Eurotiomycetidae</taxon>
        <taxon>Eurotiales</taxon>
        <taxon>Aspergillaceae</taxon>
        <taxon>Aspergillus</taxon>
        <taxon>Aspergillus subgen. Circumdati</taxon>
    </lineage>
</organism>
<evidence type="ECO:0000313" key="1">
    <source>
        <dbReference type="EMBL" id="OJJ75847.1"/>
    </source>
</evidence>
<protein>
    <submittedName>
        <fullName evidence="1">Uncharacterized protein</fullName>
    </submittedName>
</protein>
<reference evidence="2" key="1">
    <citation type="journal article" date="2017" name="Genome Biol.">
        <title>Comparative genomics reveals high biological diversity and specific adaptations in the industrially and medically important fungal genus Aspergillus.</title>
        <authorList>
            <person name="de Vries R.P."/>
            <person name="Riley R."/>
            <person name="Wiebenga A."/>
            <person name="Aguilar-Osorio G."/>
            <person name="Amillis S."/>
            <person name="Uchima C.A."/>
            <person name="Anderluh G."/>
            <person name="Asadollahi M."/>
            <person name="Askin M."/>
            <person name="Barry K."/>
            <person name="Battaglia E."/>
            <person name="Bayram O."/>
            <person name="Benocci T."/>
            <person name="Braus-Stromeyer S.A."/>
            <person name="Caldana C."/>
            <person name="Canovas D."/>
            <person name="Cerqueira G.C."/>
            <person name="Chen F."/>
            <person name="Chen W."/>
            <person name="Choi C."/>
            <person name="Clum A."/>
            <person name="Dos Santos R.A."/>
            <person name="Damasio A.R."/>
            <person name="Diallinas G."/>
            <person name="Emri T."/>
            <person name="Fekete E."/>
            <person name="Flipphi M."/>
            <person name="Freyberg S."/>
            <person name="Gallo A."/>
            <person name="Gournas C."/>
            <person name="Habgood R."/>
            <person name="Hainaut M."/>
            <person name="Harispe M.L."/>
            <person name="Henrissat B."/>
            <person name="Hilden K.S."/>
            <person name="Hope R."/>
            <person name="Hossain A."/>
            <person name="Karabika E."/>
            <person name="Karaffa L."/>
            <person name="Karanyi Z."/>
            <person name="Krasevec N."/>
            <person name="Kuo A."/>
            <person name="Kusch H."/>
            <person name="LaButti K."/>
            <person name="Lagendijk E.L."/>
            <person name="Lapidus A."/>
            <person name="Levasseur A."/>
            <person name="Lindquist E."/>
            <person name="Lipzen A."/>
            <person name="Logrieco A.F."/>
            <person name="MacCabe A."/>
            <person name="Maekelae M.R."/>
            <person name="Malavazi I."/>
            <person name="Melin P."/>
            <person name="Meyer V."/>
            <person name="Mielnichuk N."/>
            <person name="Miskei M."/>
            <person name="Molnar A.P."/>
            <person name="Mule G."/>
            <person name="Ngan C.Y."/>
            <person name="Orejas M."/>
            <person name="Orosz E."/>
            <person name="Ouedraogo J.P."/>
            <person name="Overkamp K.M."/>
            <person name="Park H.-S."/>
            <person name="Perrone G."/>
            <person name="Piumi F."/>
            <person name="Punt P.J."/>
            <person name="Ram A.F."/>
            <person name="Ramon A."/>
            <person name="Rauscher S."/>
            <person name="Record E."/>
            <person name="Riano-Pachon D.M."/>
            <person name="Robert V."/>
            <person name="Roehrig J."/>
            <person name="Ruller R."/>
            <person name="Salamov A."/>
            <person name="Salih N.S."/>
            <person name="Samson R.A."/>
            <person name="Sandor E."/>
            <person name="Sanguinetti M."/>
            <person name="Schuetze T."/>
            <person name="Sepcic K."/>
            <person name="Shelest E."/>
            <person name="Sherlock G."/>
            <person name="Sophianopoulou V."/>
            <person name="Squina F.M."/>
            <person name="Sun H."/>
            <person name="Susca A."/>
            <person name="Todd R.B."/>
            <person name="Tsang A."/>
            <person name="Unkles S.E."/>
            <person name="van de Wiele N."/>
            <person name="van Rossen-Uffink D."/>
            <person name="Oliveira J.V."/>
            <person name="Vesth T.C."/>
            <person name="Visser J."/>
            <person name="Yu J.-H."/>
            <person name="Zhou M."/>
            <person name="Andersen M.R."/>
            <person name="Archer D.B."/>
            <person name="Baker S.E."/>
            <person name="Benoit I."/>
            <person name="Brakhage A.A."/>
            <person name="Braus G.H."/>
            <person name="Fischer R."/>
            <person name="Frisvad J.C."/>
            <person name="Goldman G.H."/>
            <person name="Houbraken J."/>
            <person name="Oakley B."/>
            <person name="Pocsi I."/>
            <person name="Scazzocchio C."/>
            <person name="Seiboth B."/>
            <person name="vanKuyk P.A."/>
            <person name="Wortman J."/>
            <person name="Dyer P.S."/>
            <person name="Grigoriev I.V."/>
        </authorList>
    </citation>
    <scope>NUCLEOTIDE SEQUENCE [LARGE SCALE GENOMIC DNA]</scope>
    <source>
        <strain evidence="2">CBS 101740 / IMI 381727 / IBT 21946</strain>
    </source>
</reference>
<dbReference type="GeneID" id="93576372"/>
<keyword evidence="2" id="KW-1185">Reference proteome</keyword>
<evidence type="ECO:0000313" key="2">
    <source>
        <dbReference type="Proteomes" id="UP000184499"/>
    </source>
</evidence>
<dbReference type="Proteomes" id="UP000184499">
    <property type="component" value="Unassembled WGS sequence"/>
</dbReference>
<dbReference type="AlphaFoldDB" id="A0A1L9UVY8"/>
<gene>
    <name evidence="1" type="ORF">ASPBRDRAFT_38162</name>
</gene>
<sequence>MTRLVVDGVTVRYRLIDHFTCWNGFTYLLLGQIYGLVKDLEITSTERQVFLS</sequence>
<accession>A0A1L9UVY8</accession>
<proteinExistence type="predicted"/>
<name>A0A1L9UVY8_ASPBC</name>
<dbReference type="VEuPathDB" id="FungiDB:ASPBRDRAFT_38162"/>
<dbReference type="EMBL" id="KV878680">
    <property type="protein sequence ID" value="OJJ75847.1"/>
    <property type="molecule type" value="Genomic_DNA"/>
</dbReference>